<proteinExistence type="predicted"/>
<protein>
    <submittedName>
        <fullName evidence="2">Uncharacterized protein</fullName>
    </submittedName>
</protein>
<organism evidence="2 3">
    <name type="scientific">Decorospora gaudefroyi</name>
    <dbReference type="NCBI Taxonomy" id="184978"/>
    <lineage>
        <taxon>Eukaryota</taxon>
        <taxon>Fungi</taxon>
        <taxon>Dikarya</taxon>
        <taxon>Ascomycota</taxon>
        <taxon>Pezizomycotina</taxon>
        <taxon>Dothideomycetes</taxon>
        <taxon>Pleosporomycetidae</taxon>
        <taxon>Pleosporales</taxon>
        <taxon>Pleosporineae</taxon>
        <taxon>Pleosporaceae</taxon>
        <taxon>Decorospora</taxon>
    </lineage>
</organism>
<name>A0A6A5KBY0_9PLEO</name>
<feature type="region of interest" description="Disordered" evidence="1">
    <location>
        <begin position="50"/>
        <end position="79"/>
    </location>
</feature>
<feature type="compositionally biased region" description="Polar residues" evidence="1">
    <location>
        <begin position="50"/>
        <end position="74"/>
    </location>
</feature>
<dbReference type="EMBL" id="ML975296">
    <property type="protein sequence ID" value="KAF1834848.1"/>
    <property type="molecule type" value="Genomic_DNA"/>
</dbReference>
<accession>A0A6A5KBY0</accession>
<keyword evidence="3" id="KW-1185">Reference proteome</keyword>
<gene>
    <name evidence="2" type="ORF">BDW02DRAFT_568676</name>
</gene>
<evidence type="ECO:0000313" key="2">
    <source>
        <dbReference type="EMBL" id="KAF1834848.1"/>
    </source>
</evidence>
<sequence length="169" mass="18533">MTFPVDRRLAGDGQRAGHDGAVWEDRLGSGRAWSIFPRILLRKAKADGASQSIHLPSTQQSSKSSRPCTGTATVSERKHAGPLELRSPFVVVRPERYLGNLHLNRFPMLSVQTTCSQTGNLSVTPDMHCPSQPAYWDHSIQGAVGAGMKAIRQCSMISTRGDRLDQHMP</sequence>
<reference evidence="2" key="1">
    <citation type="submission" date="2020-01" db="EMBL/GenBank/DDBJ databases">
        <authorList>
            <consortium name="DOE Joint Genome Institute"/>
            <person name="Haridas S."/>
            <person name="Albert R."/>
            <person name="Binder M."/>
            <person name="Bloem J."/>
            <person name="Labutti K."/>
            <person name="Salamov A."/>
            <person name="Andreopoulos B."/>
            <person name="Baker S.E."/>
            <person name="Barry K."/>
            <person name="Bills G."/>
            <person name="Bluhm B.H."/>
            <person name="Cannon C."/>
            <person name="Castanera R."/>
            <person name="Culley D.E."/>
            <person name="Daum C."/>
            <person name="Ezra D."/>
            <person name="Gonzalez J.B."/>
            <person name="Henrissat B."/>
            <person name="Kuo A."/>
            <person name="Liang C."/>
            <person name="Lipzen A."/>
            <person name="Lutzoni F."/>
            <person name="Magnuson J."/>
            <person name="Mondo S."/>
            <person name="Nolan M."/>
            <person name="Ohm R."/>
            <person name="Pangilinan J."/>
            <person name="Park H.-J."/>
            <person name="Ramirez L."/>
            <person name="Alfaro M."/>
            <person name="Sun H."/>
            <person name="Tritt A."/>
            <person name="Yoshinaga Y."/>
            <person name="Zwiers L.-H."/>
            <person name="Turgeon B.G."/>
            <person name="Goodwin S.B."/>
            <person name="Spatafora J.W."/>
            <person name="Crous P.W."/>
            <person name="Grigoriev I.V."/>
        </authorList>
    </citation>
    <scope>NUCLEOTIDE SEQUENCE</scope>
    <source>
        <strain evidence="2">P77</strain>
    </source>
</reference>
<dbReference type="Proteomes" id="UP000800040">
    <property type="component" value="Unassembled WGS sequence"/>
</dbReference>
<feature type="region of interest" description="Disordered" evidence="1">
    <location>
        <begin position="1"/>
        <end position="20"/>
    </location>
</feature>
<dbReference type="AlphaFoldDB" id="A0A6A5KBY0"/>
<evidence type="ECO:0000256" key="1">
    <source>
        <dbReference type="SAM" id="MobiDB-lite"/>
    </source>
</evidence>
<evidence type="ECO:0000313" key="3">
    <source>
        <dbReference type="Proteomes" id="UP000800040"/>
    </source>
</evidence>